<keyword evidence="3" id="KW-0804">Transcription</keyword>
<evidence type="ECO:0000259" key="5">
    <source>
        <dbReference type="PROSITE" id="PS50977"/>
    </source>
</evidence>
<protein>
    <submittedName>
        <fullName evidence="6">TetR family transcriptional regulator</fullName>
    </submittedName>
</protein>
<keyword evidence="7" id="KW-1185">Reference proteome</keyword>
<accession>A0ABV2WKB8</accession>
<feature type="DNA-binding region" description="H-T-H motif" evidence="4">
    <location>
        <begin position="36"/>
        <end position="55"/>
    </location>
</feature>
<dbReference type="RefSeq" id="WP_356955347.1">
    <property type="nucleotide sequence ID" value="NZ_JBEXYG010000001.1"/>
</dbReference>
<evidence type="ECO:0000313" key="7">
    <source>
        <dbReference type="Proteomes" id="UP001550628"/>
    </source>
</evidence>
<comment type="caution">
    <text evidence="6">The sequence shown here is derived from an EMBL/GenBank/DDBJ whole genome shotgun (WGS) entry which is preliminary data.</text>
</comment>
<dbReference type="InterPro" id="IPR009057">
    <property type="entry name" value="Homeodomain-like_sf"/>
</dbReference>
<dbReference type="PRINTS" id="PR00455">
    <property type="entry name" value="HTHTETR"/>
</dbReference>
<dbReference type="InterPro" id="IPR040611">
    <property type="entry name" value="AlkX_C"/>
</dbReference>
<organism evidence="6 7">
    <name type="scientific">Nocardia rhamnosiphila</name>
    <dbReference type="NCBI Taxonomy" id="426716"/>
    <lineage>
        <taxon>Bacteria</taxon>
        <taxon>Bacillati</taxon>
        <taxon>Actinomycetota</taxon>
        <taxon>Actinomycetes</taxon>
        <taxon>Mycobacteriales</taxon>
        <taxon>Nocardiaceae</taxon>
        <taxon>Nocardia</taxon>
    </lineage>
</organism>
<evidence type="ECO:0000313" key="6">
    <source>
        <dbReference type="EMBL" id="MEU1951337.1"/>
    </source>
</evidence>
<gene>
    <name evidence="6" type="ORF">ABZ510_05700</name>
</gene>
<reference evidence="6 7" key="1">
    <citation type="submission" date="2024-06" db="EMBL/GenBank/DDBJ databases">
        <title>The Natural Products Discovery Center: Release of the First 8490 Sequenced Strains for Exploring Actinobacteria Biosynthetic Diversity.</title>
        <authorList>
            <person name="Kalkreuter E."/>
            <person name="Kautsar S.A."/>
            <person name="Yang D."/>
            <person name="Bader C.D."/>
            <person name="Teijaro C.N."/>
            <person name="Fluegel L."/>
            <person name="Davis C.M."/>
            <person name="Simpson J.R."/>
            <person name="Lauterbach L."/>
            <person name="Steele A.D."/>
            <person name="Gui C."/>
            <person name="Meng S."/>
            <person name="Li G."/>
            <person name="Viehrig K."/>
            <person name="Ye F."/>
            <person name="Su P."/>
            <person name="Kiefer A.F."/>
            <person name="Nichols A."/>
            <person name="Cepeda A.J."/>
            <person name="Yan W."/>
            <person name="Fan B."/>
            <person name="Jiang Y."/>
            <person name="Adhikari A."/>
            <person name="Zheng C.-J."/>
            <person name="Schuster L."/>
            <person name="Cowan T.M."/>
            <person name="Smanski M.J."/>
            <person name="Chevrette M.G."/>
            <person name="De Carvalho L.P.S."/>
            <person name="Shen B."/>
        </authorList>
    </citation>
    <scope>NUCLEOTIDE SEQUENCE [LARGE SCALE GENOMIC DNA]</scope>
    <source>
        <strain evidence="6 7">NPDC019708</strain>
    </source>
</reference>
<dbReference type="Pfam" id="PF00440">
    <property type="entry name" value="TetR_N"/>
    <property type="match status" value="1"/>
</dbReference>
<sequence>MADAPNFQNEMRRLLRERVIDTARELVCTEGWGAVNMSRVAKEVGVSRPVLYKEIGTKQDLAEVVIAAELDSFLAGVTETVTAEPGGLLAAITAAAEYTLRTAADNTLLKAVLAGRSGADTTLLPTLMTEPEPVLGRATAAFAAILRARYALDAFGEPEIDTRVEAVVRLVLSHLFQPTGTIDRAVAQIVLVAGPLFHRES</sequence>
<dbReference type="PANTHER" id="PTHR30055:SF234">
    <property type="entry name" value="HTH-TYPE TRANSCRIPTIONAL REGULATOR BETI"/>
    <property type="match status" value="1"/>
</dbReference>
<dbReference type="InterPro" id="IPR050109">
    <property type="entry name" value="HTH-type_TetR-like_transc_reg"/>
</dbReference>
<proteinExistence type="predicted"/>
<name>A0ABV2WKB8_9NOCA</name>
<feature type="domain" description="HTH tetR-type" evidence="5">
    <location>
        <begin position="13"/>
        <end position="73"/>
    </location>
</feature>
<dbReference type="SUPFAM" id="SSF46689">
    <property type="entry name" value="Homeodomain-like"/>
    <property type="match status" value="1"/>
</dbReference>
<evidence type="ECO:0000256" key="3">
    <source>
        <dbReference type="ARBA" id="ARBA00023163"/>
    </source>
</evidence>
<dbReference type="Gene3D" id="1.10.357.10">
    <property type="entry name" value="Tetracycline Repressor, domain 2"/>
    <property type="match status" value="1"/>
</dbReference>
<dbReference type="EMBL" id="JBEYBF010000002">
    <property type="protein sequence ID" value="MEU1951337.1"/>
    <property type="molecule type" value="Genomic_DNA"/>
</dbReference>
<dbReference type="Proteomes" id="UP001550628">
    <property type="component" value="Unassembled WGS sequence"/>
</dbReference>
<dbReference type="Pfam" id="PF18556">
    <property type="entry name" value="TetR_C_35"/>
    <property type="match status" value="1"/>
</dbReference>
<evidence type="ECO:0000256" key="1">
    <source>
        <dbReference type="ARBA" id="ARBA00023015"/>
    </source>
</evidence>
<keyword evidence="2 4" id="KW-0238">DNA-binding</keyword>
<dbReference type="InterPro" id="IPR001647">
    <property type="entry name" value="HTH_TetR"/>
</dbReference>
<dbReference type="PROSITE" id="PS50977">
    <property type="entry name" value="HTH_TETR_2"/>
    <property type="match status" value="1"/>
</dbReference>
<dbReference type="PANTHER" id="PTHR30055">
    <property type="entry name" value="HTH-TYPE TRANSCRIPTIONAL REGULATOR RUTR"/>
    <property type="match status" value="1"/>
</dbReference>
<keyword evidence="1" id="KW-0805">Transcription regulation</keyword>
<evidence type="ECO:0000256" key="4">
    <source>
        <dbReference type="PROSITE-ProRule" id="PRU00335"/>
    </source>
</evidence>
<evidence type="ECO:0000256" key="2">
    <source>
        <dbReference type="ARBA" id="ARBA00023125"/>
    </source>
</evidence>